<name>A0A9X2MG89_9FIRM</name>
<proteinExistence type="predicted"/>
<dbReference type="RefSeq" id="WP_257490290.1">
    <property type="nucleotide sequence ID" value="NZ_CABKTM010000013.1"/>
</dbReference>
<comment type="caution">
    <text evidence="1">The sequence shown here is derived from an EMBL/GenBank/DDBJ whole genome shotgun (WGS) entry which is preliminary data.</text>
</comment>
<evidence type="ECO:0000313" key="1">
    <source>
        <dbReference type="EMBL" id="MCR2043443.1"/>
    </source>
</evidence>
<keyword evidence="2" id="KW-1185">Reference proteome</keyword>
<organism evidence="1 2">
    <name type="scientific">Anaerosalibacter massiliensis</name>
    <dbReference type="NCBI Taxonomy" id="1347392"/>
    <lineage>
        <taxon>Bacteria</taxon>
        <taxon>Bacillati</taxon>
        <taxon>Bacillota</taxon>
        <taxon>Tissierellia</taxon>
        <taxon>Tissierellales</taxon>
        <taxon>Sporanaerobacteraceae</taxon>
        <taxon>Anaerosalibacter</taxon>
    </lineage>
</organism>
<dbReference type="EMBL" id="JANJZL010000002">
    <property type="protein sequence ID" value="MCR2043443.1"/>
    <property type="molecule type" value="Genomic_DNA"/>
</dbReference>
<reference evidence="1" key="1">
    <citation type="submission" date="2022-07" db="EMBL/GenBank/DDBJ databases">
        <title>Enhanced cultured diversity of the mouse gut microbiota enables custom-made synthetic communities.</title>
        <authorList>
            <person name="Afrizal A."/>
        </authorList>
    </citation>
    <scope>NUCLEOTIDE SEQUENCE</scope>
    <source>
        <strain evidence="1">DSM 29482</strain>
    </source>
</reference>
<dbReference type="Proteomes" id="UP001142078">
    <property type="component" value="Unassembled WGS sequence"/>
</dbReference>
<dbReference type="AlphaFoldDB" id="A0A9X2MG89"/>
<gene>
    <name evidence="1" type="ORF">NSA23_04850</name>
</gene>
<evidence type="ECO:0000313" key="2">
    <source>
        <dbReference type="Proteomes" id="UP001142078"/>
    </source>
</evidence>
<sequence>MKQNKYDDEIFFEKYSKMDRSIKGLDDDGILKIYILHNINNL</sequence>
<protein>
    <submittedName>
        <fullName evidence="1">Uncharacterized protein</fullName>
    </submittedName>
</protein>
<accession>A0A9X2MG89</accession>